<evidence type="ECO:0000313" key="2">
    <source>
        <dbReference type="EMBL" id="AVO41498.1"/>
    </source>
</evidence>
<proteinExistence type="predicted"/>
<organism evidence="2 3">
    <name type="scientific">Simplicispira suum</name>
    <dbReference type="NCBI Taxonomy" id="2109915"/>
    <lineage>
        <taxon>Bacteria</taxon>
        <taxon>Pseudomonadati</taxon>
        <taxon>Pseudomonadota</taxon>
        <taxon>Betaproteobacteria</taxon>
        <taxon>Burkholderiales</taxon>
        <taxon>Comamonadaceae</taxon>
        <taxon>Simplicispira</taxon>
    </lineage>
</organism>
<dbReference type="EMBL" id="CP027669">
    <property type="protein sequence ID" value="AVO41498.1"/>
    <property type="molecule type" value="Genomic_DNA"/>
</dbReference>
<gene>
    <name evidence="2" type="ORF">C6571_09515</name>
</gene>
<protein>
    <submittedName>
        <fullName evidence="2">Uncharacterized protein</fullName>
    </submittedName>
</protein>
<keyword evidence="3" id="KW-1185">Reference proteome</keyword>
<dbReference type="AlphaFoldDB" id="A0A2S0N031"/>
<name>A0A2S0N031_9BURK</name>
<feature type="compositionally biased region" description="Basic residues" evidence="1">
    <location>
        <begin position="81"/>
        <end position="97"/>
    </location>
</feature>
<feature type="region of interest" description="Disordered" evidence="1">
    <location>
        <begin position="45"/>
        <end position="119"/>
    </location>
</feature>
<sequence length="134" mass="14685">MGAGYAPGGAVTFFRVAERKSPKKGRPRCPCPLRGNLRCSLQAGSAQTRFAQTARGPDPPEAVLLGTDRGELGPSISSGHRCTRPRKLAQARRRHWGRTTISRSETRAPTPIPDHGERRWRGMCLGAGWRPKNC</sequence>
<dbReference type="KEGG" id="simp:C6571_09515"/>
<evidence type="ECO:0000256" key="1">
    <source>
        <dbReference type="SAM" id="MobiDB-lite"/>
    </source>
</evidence>
<accession>A0A2S0N031</accession>
<dbReference type="Proteomes" id="UP000239326">
    <property type="component" value="Chromosome"/>
</dbReference>
<evidence type="ECO:0000313" key="3">
    <source>
        <dbReference type="Proteomes" id="UP000239326"/>
    </source>
</evidence>
<reference evidence="2 3" key="1">
    <citation type="submission" date="2018-03" db="EMBL/GenBank/DDBJ databases">
        <title>Genome sequencing of Simplicispira sp.</title>
        <authorList>
            <person name="Kim S.-J."/>
            <person name="Heo J."/>
            <person name="Kwon S.-W."/>
        </authorList>
    </citation>
    <scope>NUCLEOTIDE SEQUENCE [LARGE SCALE GENOMIC DNA]</scope>
    <source>
        <strain evidence="2 3">SC1-8</strain>
    </source>
</reference>